<sequence length="180" mass="20359">MQTVQLHVLDVRSSAMENEAKLPKFLGFRWHPPGKENQRWPLAIDVSPSTEKVILSRNSSKSQPKVTKNRDDKLPIRRLRSRAAKQPITPLQIDEAPYYTSTKSKGLHDFDVHSLCQPQIGEVYVFDSDVEGNLGQADDKDSDHDDSEDGDFREWQADGSEESDSFSLDEEDDLEAGNES</sequence>
<evidence type="ECO:0008006" key="4">
    <source>
        <dbReference type="Google" id="ProtNLM"/>
    </source>
</evidence>
<dbReference type="EMBL" id="JAKOGI010000137">
    <property type="protein sequence ID" value="KAJ8442655.1"/>
    <property type="molecule type" value="Genomic_DNA"/>
</dbReference>
<feature type="region of interest" description="Disordered" evidence="1">
    <location>
        <begin position="55"/>
        <end position="89"/>
    </location>
</feature>
<proteinExistence type="predicted"/>
<evidence type="ECO:0000313" key="2">
    <source>
        <dbReference type="EMBL" id="KAJ8442655.1"/>
    </source>
</evidence>
<evidence type="ECO:0000256" key="1">
    <source>
        <dbReference type="SAM" id="MobiDB-lite"/>
    </source>
</evidence>
<feature type="compositionally biased region" description="Polar residues" evidence="1">
    <location>
        <begin position="56"/>
        <end position="66"/>
    </location>
</feature>
<accession>A0A9Q1KFM0</accession>
<name>A0A9Q1KFM0_9CARY</name>
<reference evidence="2" key="1">
    <citation type="submission" date="2022-04" db="EMBL/GenBank/DDBJ databases">
        <title>Carnegiea gigantea Genome sequencing and assembly v2.</title>
        <authorList>
            <person name="Copetti D."/>
            <person name="Sanderson M.J."/>
            <person name="Burquez A."/>
            <person name="Wojciechowski M.F."/>
        </authorList>
    </citation>
    <scope>NUCLEOTIDE SEQUENCE</scope>
    <source>
        <strain evidence="2">SGP5-SGP5p</strain>
        <tissue evidence="2">Aerial part</tissue>
    </source>
</reference>
<keyword evidence="3" id="KW-1185">Reference proteome</keyword>
<feature type="region of interest" description="Disordered" evidence="1">
    <location>
        <begin position="131"/>
        <end position="180"/>
    </location>
</feature>
<evidence type="ECO:0000313" key="3">
    <source>
        <dbReference type="Proteomes" id="UP001153076"/>
    </source>
</evidence>
<protein>
    <recommendedName>
        <fullName evidence="4">Transcription factor Iwr1 domain-containing protein</fullName>
    </recommendedName>
</protein>
<dbReference type="Proteomes" id="UP001153076">
    <property type="component" value="Unassembled WGS sequence"/>
</dbReference>
<dbReference type="AlphaFoldDB" id="A0A9Q1KFM0"/>
<comment type="caution">
    <text evidence="2">The sequence shown here is derived from an EMBL/GenBank/DDBJ whole genome shotgun (WGS) entry which is preliminary data.</text>
</comment>
<gene>
    <name evidence="2" type="ORF">Cgig2_003699</name>
</gene>
<feature type="compositionally biased region" description="Acidic residues" evidence="1">
    <location>
        <begin position="159"/>
        <end position="180"/>
    </location>
</feature>
<organism evidence="2 3">
    <name type="scientific">Carnegiea gigantea</name>
    <dbReference type="NCBI Taxonomy" id="171969"/>
    <lineage>
        <taxon>Eukaryota</taxon>
        <taxon>Viridiplantae</taxon>
        <taxon>Streptophyta</taxon>
        <taxon>Embryophyta</taxon>
        <taxon>Tracheophyta</taxon>
        <taxon>Spermatophyta</taxon>
        <taxon>Magnoliopsida</taxon>
        <taxon>eudicotyledons</taxon>
        <taxon>Gunneridae</taxon>
        <taxon>Pentapetalae</taxon>
        <taxon>Caryophyllales</taxon>
        <taxon>Cactineae</taxon>
        <taxon>Cactaceae</taxon>
        <taxon>Cactoideae</taxon>
        <taxon>Echinocereeae</taxon>
        <taxon>Carnegiea</taxon>
    </lineage>
</organism>